<organism evidence="6 7">
    <name type="scientific">Rhodoplanes roseus</name>
    <dbReference type="NCBI Taxonomy" id="29409"/>
    <lineage>
        <taxon>Bacteria</taxon>
        <taxon>Pseudomonadati</taxon>
        <taxon>Pseudomonadota</taxon>
        <taxon>Alphaproteobacteria</taxon>
        <taxon>Hyphomicrobiales</taxon>
        <taxon>Nitrobacteraceae</taxon>
        <taxon>Rhodoplanes</taxon>
    </lineage>
</organism>
<evidence type="ECO:0000256" key="1">
    <source>
        <dbReference type="ARBA" id="ARBA00022553"/>
    </source>
</evidence>
<dbReference type="GO" id="GO:0000160">
    <property type="term" value="P:phosphorelay signal transduction system"/>
    <property type="evidence" value="ECO:0007669"/>
    <property type="project" value="InterPro"/>
</dbReference>
<evidence type="ECO:0000256" key="3">
    <source>
        <dbReference type="ARBA" id="ARBA00023163"/>
    </source>
</evidence>
<reference evidence="6 7" key="1">
    <citation type="submission" date="2017-07" db="EMBL/GenBank/DDBJ databases">
        <title>Draft Genome Sequences of Select Purple Nonsulfur Bacteria.</title>
        <authorList>
            <person name="Lasarre B."/>
            <person name="Mckinlay J.B."/>
        </authorList>
    </citation>
    <scope>NUCLEOTIDE SEQUENCE [LARGE SCALE GENOMIC DNA]</scope>
    <source>
        <strain evidence="6 7">DSM 5909</strain>
    </source>
</reference>
<dbReference type="SUPFAM" id="SSF52172">
    <property type="entry name" value="CheY-like"/>
    <property type="match status" value="1"/>
</dbReference>
<accession>A0A327L6B9</accession>
<dbReference type="Gene3D" id="3.40.50.2300">
    <property type="match status" value="1"/>
</dbReference>
<dbReference type="SMART" id="SM00448">
    <property type="entry name" value="REC"/>
    <property type="match status" value="1"/>
</dbReference>
<dbReference type="RefSeq" id="WP_111417530.1">
    <property type="nucleotide sequence ID" value="NZ_NPEX01000011.1"/>
</dbReference>
<evidence type="ECO:0000256" key="2">
    <source>
        <dbReference type="ARBA" id="ARBA00023015"/>
    </source>
</evidence>
<dbReference type="InterPro" id="IPR001789">
    <property type="entry name" value="Sig_transdc_resp-reg_receiver"/>
</dbReference>
<keyword evidence="3" id="KW-0804">Transcription</keyword>
<dbReference type="EMBL" id="NPEX01000011">
    <property type="protein sequence ID" value="RAI45605.1"/>
    <property type="molecule type" value="Genomic_DNA"/>
</dbReference>
<dbReference type="AlphaFoldDB" id="A0A327L6B9"/>
<feature type="domain" description="Response regulatory" evidence="5">
    <location>
        <begin position="26"/>
        <end position="145"/>
    </location>
</feature>
<dbReference type="PANTHER" id="PTHR44591">
    <property type="entry name" value="STRESS RESPONSE REGULATOR PROTEIN 1"/>
    <property type="match status" value="1"/>
</dbReference>
<dbReference type="InterPro" id="IPR011006">
    <property type="entry name" value="CheY-like_superfamily"/>
</dbReference>
<evidence type="ECO:0000313" key="6">
    <source>
        <dbReference type="EMBL" id="RAI45605.1"/>
    </source>
</evidence>
<keyword evidence="7" id="KW-1185">Reference proteome</keyword>
<evidence type="ECO:0000259" key="5">
    <source>
        <dbReference type="PROSITE" id="PS50110"/>
    </source>
</evidence>
<evidence type="ECO:0000313" key="7">
    <source>
        <dbReference type="Proteomes" id="UP000249130"/>
    </source>
</evidence>
<dbReference type="Proteomes" id="UP000249130">
    <property type="component" value="Unassembled WGS sequence"/>
</dbReference>
<comment type="caution">
    <text evidence="6">The sequence shown here is derived from an EMBL/GenBank/DDBJ whole genome shotgun (WGS) entry which is preliminary data.</text>
</comment>
<protein>
    <recommendedName>
        <fullName evidence="5">Response regulatory domain-containing protein</fullName>
    </recommendedName>
</protein>
<sequence>MLDLACDQRPLDAFDPMLAAAVGPPTVLVIDDDPVHRMVLCKTAERAGYVPTPAASFGAAVSLLRRDTYTAITLDLSLGARNGLDVMHALVAMDCRTPIVIVSGSNAAMRSETMSMAGLMKLDVREALPKPVDLTLLRHVLVGLKPSAGAPARCLLPG</sequence>
<dbReference type="Pfam" id="PF00072">
    <property type="entry name" value="Response_reg"/>
    <property type="match status" value="1"/>
</dbReference>
<name>A0A327L6B9_9BRAD</name>
<dbReference type="PROSITE" id="PS50110">
    <property type="entry name" value="RESPONSE_REGULATORY"/>
    <property type="match status" value="1"/>
</dbReference>
<dbReference type="PANTHER" id="PTHR44591:SF3">
    <property type="entry name" value="RESPONSE REGULATORY DOMAIN-CONTAINING PROTEIN"/>
    <property type="match status" value="1"/>
</dbReference>
<evidence type="ECO:0000256" key="4">
    <source>
        <dbReference type="PROSITE-ProRule" id="PRU00169"/>
    </source>
</evidence>
<dbReference type="InterPro" id="IPR050595">
    <property type="entry name" value="Bact_response_regulator"/>
</dbReference>
<keyword evidence="2" id="KW-0805">Transcription regulation</keyword>
<gene>
    <name evidence="6" type="ORF">CH341_02875</name>
</gene>
<keyword evidence="1 4" id="KW-0597">Phosphoprotein</keyword>
<feature type="modified residue" description="4-aspartylphosphate" evidence="4">
    <location>
        <position position="75"/>
    </location>
</feature>
<dbReference type="OrthoDB" id="5181538at2"/>
<proteinExistence type="predicted"/>